<evidence type="ECO:0000313" key="3">
    <source>
        <dbReference type="Proteomes" id="UP000284842"/>
    </source>
</evidence>
<dbReference type="AlphaFoldDB" id="A0A409YCL0"/>
<dbReference type="OrthoDB" id="5043970at2759"/>
<dbReference type="EMBL" id="NHTK01001295">
    <property type="protein sequence ID" value="PPR00742.1"/>
    <property type="molecule type" value="Genomic_DNA"/>
</dbReference>
<feature type="chain" id="PRO_5019091823" description="Ecp2 effector protein domain-containing protein" evidence="1">
    <location>
        <begin position="20"/>
        <end position="194"/>
    </location>
</feature>
<keyword evidence="1" id="KW-0732">Signal</keyword>
<gene>
    <name evidence="2" type="ORF">CVT24_000948</name>
</gene>
<evidence type="ECO:0000313" key="2">
    <source>
        <dbReference type="EMBL" id="PPR00742.1"/>
    </source>
</evidence>
<organism evidence="2 3">
    <name type="scientific">Panaeolus cyanescens</name>
    <dbReference type="NCBI Taxonomy" id="181874"/>
    <lineage>
        <taxon>Eukaryota</taxon>
        <taxon>Fungi</taxon>
        <taxon>Dikarya</taxon>
        <taxon>Basidiomycota</taxon>
        <taxon>Agaricomycotina</taxon>
        <taxon>Agaricomycetes</taxon>
        <taxon>Agaricomycetidae</taxon>
        <taxon>Agaricales</taxon>
        <taxon>Agaricineae</taxon>
        <taxon>Galeropsidaceae</taxon>
        <taxon>Panaeolus</taxon>
    </lineage>
</organism>
<accession>A0A409YCL0</accession>
<sequence>MQLFSLVALLPLLSNVALAAPSNTDGPVTTLTSSTFVGVAPIDAAYRVTNGTDVNRASSCYSTKLNINRADLTALSSDLQNNNPWALTYVPSGQRIGWYLGSALVCIYNDYIFENTHVTRWEAGWAIKYIQDTCFYTGSGVWYGCFFLFPRWGDDLSWGFWACTSSSAAQKPARDVLSGIEGTSMRIGNMTLRT</sequence>
<evidence type="ECO:0008006" key="4">
    <source>
        <dbReference type="Google" id="ProtNLM"/>
    </source>
</evidence>
<comment type="caution">
    <text evidence="2">The sequence shown here is derived from an EMBL/GenBank/DDBJ whole genome shotgun (WGS) entry which is preliminary data.</text>
</comment>
<feature type="signal peptide" evidence="1">
    <location>
        <begin position="1"/>
        <end position="19"/>
    </location>
</feature>
<dbReference type="Proteomes" id="UP000284842">
    <property type="component" value="Unassembled WGS sequence"/>
</dbReference>
<proteinExistence type="predicted"/>
<evidence type="ECO:0000256" key="1">
    <source>
        <dbReference type="SAM" id="SignalP"/>
    </source>
</evidence>
<keyword evidence="3" id="KW-1185">Reference proteome</keyword>
<reference evidence="2 3" key="1">
    <citation type="journal article" date="2018" name="Evol. Lett.">
        <title>Horizontal gene cluster transfer increased hallucinogenic mushroom diversity.</title>
        <authorList>
            <person name="Reynolds H.T."/>
            <person name="Vijayakumar V."/>
            <person name="Gluck-Thaler E."/>
            <person name="Korotkin H.B."/>
            <person name="Matheny P.B."/>
            <person name="Slot J.C."/>
        </authorList>
    </citation>
    <scope>NUCLEOTIDE SEQUENCE [LARGE SCALE GENOMIC DNA]</scope>
    <source>
        <strain evidence="2 3">2629</strain>
    </source>
</reference>
<dbReference type="InParanoid" id="A0A409YCL0"/>
<protein>
    <recommendedName>
        <fullName evidence="4">Ecp2 effector protein domain-containing protein</fullName>
    </recommendedName>
</protein>
<name>A0A409YCL0_9AGAR</name>